<dbReference type="EMBL" id="QOUW02000007">
    <property type="protein sequence ID" value="RIW17875.1"/>
    <property type="molecule type" value="Genomic_DNA"/>
</dbReference>
<gene>
    <name evidence="2" type="ORF">DS957_003645</name>
</gene>
<reference evidence="2 3" key="1">
    <citation type="submission" date="2018-08" db="EMBL/GenBank/DDBJ databases">
        <title>Vibrio harveyi strains pathogenic to white snook Centropomus viridis Lockington (1877) and potential probiotic bacteria.</title>
        <authorList>
            <person name="Soto-Rodriguez S."/>
            <person name="Gomez-Gil B."/>
            <person name="Lozano-Olvera R."/>
        </authorList>
    </citation>
    <scope>NUCLEOTIDE SEQUENCE [LARGE SCALE GENOMIC DNA]</scope>
    <source>
        <strain evidence="2 3">CAIM 1508</strain>
    </source>
</reference>
<sequence length="113" mass="12736">MSETQLAYELKQLKEQFANLEARTNEKDEALKVALAEMKEVKELTVQALNNVKSTTETLVEHIGQLDADKDAYLDEFLGEMNKIKTDTVKSIHTRVDAIIKLAEDKQGEQAEA</sequence>
<keyword evidence="1" id="KW-0175">Coiled coil</keyword>
<evidence type="ECO:0000256" key="1">
    <source>
        <dbReference type="SAM" id="Coils"/>
    </source>
</evidence>
<evidence type="ECO:0000313" key="3">
    <source>
        <dbReference type="Proteomes" id="UP000253437"/>
    </source>
</evidence>
<evidence type="ECO:0000313" key="2">
    <source>
        <dbReference type="EMBL" id="RIW17875.1"/>
    </source>
</evidence>
<name>A0A8B3DMD4_VIBHA</name>
<dbReference type="Proteomes" id="UP000253437">
    <property type="component" value="Unassembled WGS sequence"/>
</dbReference>
<organism evidence="2 3">
    <name type="scientific">Vibrio harveyi</name>
    <name type="common">Beneckea harveyi</name>
    <dbReference type="NCBI Taxonomy" id="669"/>
    <lineage>
        <taxon>Bacteria</taxon>
        <taxon>Pseudomonadati</taxon>
        <taxon>Pseudomonadota</taxon>
        <taxon>Gammaproteobacteria</taxon>
        <taxon>Vibrionales</taxon>
        <taxon>Vibrionaceae</taxon>
        <taxon>Vibrio</taxon>
    </lineage>
</organism>
<proteinExistence type="predicted"/>
<accession>A0A8B3DMD4</accession>
<protein>
    <submittedName>
        <fullName evidence="2">Uncharacterized protein</fullName>
    </submittedName>
</protein>
<dbReference type="RefSeq" id="WP_114091611.1">
    <property type="nucleotide sequence ID" value="NZ_QOUW02000007.1"/>
</dbReference>
<feature type="coiled-coil region" evidence="1">
    <location>
        <begin position="3"/>
        <end position="30"/>
    </location>
</feature>
<dbReference type="AlphaFoldDB" id="A0A8B3DMD4"/>
<comment type="caution">
    <text evidence="2">The sequence shown here is derived from an EMBL/GenBank/DDBJ whole genome shotgun (WGS) entry which is preliminary data.</text>
</comment>